<feature type="compositionally biased region" description="Basic residues" evidence="1">
    <location>
        <begin position="84"/>
        <end position="105"/>
    </location>
</feature>
<protein>
    <submittedName>
        <fullName evidence="2">TrkA-like protein</fullName>
    </submittedName>
</protein>
<feature type="compositionally biased region" description="Basic residues" evidence="1">
    <location>
        <begin position="11"/>
        <end position="26"/>
    </location>
</feature>
<sequence length="151" mass="17866">GGEGRGDGLRPCRRSGRRHPRPQRPRRVGDRRRLPIIPAAPHGLPRGHHHRHRHRRGRPPCGRHRAGRGVRRRRRRGQPEHHGRPGRAPRLQRARGRLPHLRPGPRGHLPPPGPDHDLPHHHRFGDDPRPRDRRREPDRRRPWRRLRWGGL</sequence>
<reference evidence="2" key="1">
    <citation type="submission" date="2020-02" db="EMBL/GenBank/DDBJ databases">
        <authorList>
            <person name="Meier V. D."/>
        </authorList>
    </citation>
    <scope>NUCLEOTIDE SEQUENCE</scope>
    <source>
        <strain evidence="2">AVDCRST_MAG49</strain>
    </source>
</reference>
<organism evidence="2">
    <name type="scientific">uncultured Thermomicrobiales bacterium</name>
    <dbReference type="NCBI Taxonomy" id="1645740"/>
    <lineage>
        <taxon>Bacteria</taxon>
        <taxon>Pseudomonadati</taxon>
        <taxon>Thermomicrobiota</taxon>
        <taxon>Thermomicrobia</taxon>
        <taxon>Thermomicrobiales</taxon>
        <taxon>environmental samples</taxon>
    </lineage>
</organism>
<feature type="compositionally biased region" description="Basic and acidic residues" evidence="1">
    <location>
        <begin position="1"/>
        <end position="10"/>
    </location>
</feature>
<feature type="non-terminal residue" evidence="2">
    <location>
        <position position="151"/>
    </location>
</feature>
<feature type="non-terminal residue" evidence="2">
    <location>
        <position position="1"/>
    </location>
</feature>
<dbReference type="EMBL" id="CADCWG010000316">
    <property type="protein sequence ID" value="CAA9578002.1"/>
    <property type="molecule type" value="Genomic_DNA"/>
</dbReference>
<dbReference type="AlphaFoldDB" id="A0A6J4VJG8"/>
<feature type="compositionally biased region" description="Basic residues" evidence="1">
    <location>
        <begin position="141"/>
        <end position="151"/>
    </location>
</feature>
<evidence type="ECO:0000256" key="1">
    <source>
        <dbReference type="SAM" id="MobiDB-lite"/>
    </source>
</evidence>
<evidence type="ECO:0000313" key="2">
    <source>
        <dbReference type="EMBL" id="CAA9578002.1"/>
    </source>
</evidence>
<name>A0A6J4VJG8_9BACT</name>
<proteinExistence type="predicted"/>
<accession>A0A6J4VJG8</accession>
<feature type="region of interest" description="Disordered" evidence="1">
    <location>
        <begin position="1"/>
        <end position="151"/>
    </location>
</feature>
<gene>
    <name evidence="2" type="ORF">AVDCRST_MAG49-4432</name>
</gene>
<feature type="compositionally biased region" description="Basic residues" evidence="1">
    <location>
        <begin position="45"/>
        <end position="76"/>
    </location>
</feature>
<feature type="compositionally biased region" description="Basic and acidic residues" evidence="1">
    <location>
        <begin position="114"/>
        <end position="140"/>
    </location>
</feature>